<protein>
    <submittedName>
        <fullName evidence="4">WD-40 repeat-containing protein</fullName>
    </submittedName>
</protein>
<organism evidence="4 5">
    <name type="scientific">Reticulomyxa filosa</name>
    <dbReference type="NCBI Taxonomy" id="46433"/>
    <lineage>
        <taxon>Eukaryota</taxon>
        <taxon>Sar</taxon>
        <taxon>Rhizaria</taxon>
        <taxon>Retaria</taxon>
        <taxon>Foraminifera</taxon>
        <taxon>Monothalamids</taxon>
        <taxon>Reticulomyxidae</taxon>
        <taxon>Reticulomyxa</taxon>
    </lineage>
</organism>
<dbReference type="EMBL" id="ASPP01001327">
    <property type="protein sequence ID" value="ETO35751.1"/>
    <property type="molecule type" value="Genomic_DNA"/>
</dbReference>
<dbReference type="AlphaFoldDB" id="X6PC46"/>
<feature type="repeat" description="WD" evidence="3">
    <location>
        <begin position="147"/>
        <end position="194"/>
    </location>
</feature>
<dbReference type="PANTHER" id="PTHR22847">
    <property type="entry name" value="WD40 REPEAT PROTEIN"/>
    <property type="match status" value="1"/>
</dbReference>
<dbReference type="GO" id="GO:1990234">
    <property type="term" value="C:transferase complex"/>
    <property type="evidence" value="ECO:0007669"/>
    <property type="project" value="UniProtKB-ARBA"/>
</dbReference>
<dbReference type="InterPro" id="IPR019775">
    <property type="entry name" value="WD40_repeat_CS"/>
</dbReference>
<feature type="non-terminal residue" evidence="4">
    <location>
        <position position="201"/>
    </location>
</feature>
<keyword evidence="5" id="KW-1185">Reference proteome</keyword>
<dbReference type="Pfam" id="PF00400">
    <property type="entry name" value="WD40"/>
    <property type="match status" value="2"/>
</dbReference>
<feature type="repeat" description="WD" evidence="3">
    <location>
        <begin position="103"/>
        <end position="146"/>
    </location>
</feature>
<evidence type="ECO:0000313" key="5">
    <source>
        <dbReference type="Proteomes" id="UP000023152"/>
    </source>
</evidence>
<proteinExistence type="predicted"/>
<dbReference type="InterPro" id="IPR015943">
    <property type="entry name" value="WD40/YVTN_repeat-like_dom_sf"/>
</dbReference>
<name>X6PC46_RETFI</name>
<dbReference type="PROSITE" id="PS00678">
    <property type="entry name" value="WD_REPEATS_1"/>
    <property type="match status" value="2"/>
</dbReference>
<dbReference type="PANTHER" id="PTHR22847:SF637">
    <property type="entry name" value="WD REPEAT DOMAIN 5B"/>
    <property type="match status" value="1"/>
</dbReference>
<dbReference type="SUPFAM" id="SSF50978">
    <property type="entry name" value="WD40 repeat-like"/>
    <property type="match status" value="1"/>
</dbReference>
<gene>
    <name evidence="4" type="ORF">RFI_01311</name>
</gene>
<evidence type="ECO:0000313" key="4">
    <source>
        <dbReference type="EMBL" id="ETO35751.1"/>
    </source>
</evidence>
<dbReference type="Proteomes" id="UP000023152">
    <property type="component" value="Unassembled WGS sequence"/>
</dbReference>
<dbReference type="InterPro" id="IPR001680">
    <property type="entry name" value="WD40_rpt"/>
</dbReference>
<dbReference type="SMART" id="SM00320">
    <property type="entry name" value="WD40"/>
    <property type="match status" value="2"/>
</dbReference>
<evidence type="ECO:0000256" key="3">
    <source>
        <dbReference type="PROSITE-ProRule" id="PRU00221"/>
    </source>
</evidence>
<dbReference type="Gene3D" id="2.130.10.10">
    <property type="entry name" value="YVTN repeat-like/Quinoprotein amine dehydrogenase"/>
    <property type="match status" value="1"/>
</dbReference>
<dbReference type="PROSITE" id="PS50294">
    <property type="entry name" value="WD_REPEATS_REGION"/>
    <property type="match status" value="1"/>
</dbReference>
<keyword evidence="2" id="KW-0677">Repeat</keyword>
<keyword evidence="1 3" id="KW-0853">WD repeat</keyword>
<reference evidence="4 5" key="1">
    <citation type="journal article" date="2013" name="Curr. Biol.">
        <title>The Genome of the Foraminiferan Reticulomyxa filosa.</title>
        <authorList>
            <person name="Glockner G."/>
            <person name="Hulsmann N."/>
            <person name="Schleicher M."/>
            <person name="Noegel A.A."/>
            <person name="Eichinger L."/>
            <person name="Gallinger C."/>
            <person name="Pawlowski J."/>
            <person name="Sierra R."/>
            <person name="Euteneuer U."/>
            <person name="Pillet L."/>
            <person name="Moustafa A."/>
            <person name="Platzer M."/>
            <person name="Groth M."/>
            <person name="Szafranski K."/>
            <person name="Schliwa M."/>
        </authorList>
    </citation>
    <scope>NUCLEOTIDE SEQUENCE [LARGE SCALE GENOMIC DNA]</scope>
</reference>
<sequence>DAKIIELINGIQQVQSASKIKLSKSHVLLKSFFHIDKNIFENPFHCPQKEKKKNVQVIIQHWIRILKIKLGWIKDFDKLVINYASTFFMFDTFRSSSKLINAFTGHINSVNSIDYSIFDDCQLICSGSDDNTICVWDVDNNKLIQSFDGYSNYVLCVKFSLYHYHNHHQNVICSSSIDKTIRFWDFKHNQQLQIFNGHTKG</sequence>
<dbReference type="InterPro" id="IPR036322">
    <property type="entry name" value="WD40_repeat_dom_sf"/>
</dbReference>
<evidence type="ECO:0000256" key="2">
    <source>
        <dbReference type="ARBA" id="ARBA00022737"/>
    </source>
</evidence>
<comment type="caution">
    <text evidence="4">The sequence shown here is derived from an EMBL/GenBank/DDBJ whole genome shotgun (WGS) entry which is preliminary data.</text>
</comment>
<feature type="non-terminal residue" evidence="4">
    <location>
        <position position="1"/>
    </location>
</feature>
<evidence type="ECO:0000256" key="1">
    <source>
        <dbReference type="ARBA" id="ARBA00022574"/>
    </source>
</evidence>
<accession>X6PC46</accession>
<dbReference type="PROSITE" id="PS50082">
    <property type="entry name" value="WD_REPEATS_2"/>
    <property type="match status" value="2"/>
</dbReference>